<dbReference type="PANTHER" id="PTHR12151:SF25">
    <property type="entry name" value="LINALOOL DEHYDRATASE_ISOMERASE DOMAIN-CONTAINING PROTEIN"/>
    <property type="match status" value="1"/>
</dbReference>
<dbReference type="Pfam" id="PF02630">
    <property type="entry name" value="SCO1-SenC"/>
    <property type="match status" value="1"/>
</dbReference>
<dbReference type="InterPro" id="IPR003782">
    <property type="entry name" value="SCO1/SenC"/>
</dbReference>
<name>A0ABN1BBS0_9BACI</name>
<feature type="domain" description="Thioredoxin" evidence="4">
    <location>
        <begin position="45"/>
        <end position="209"/>
    </location>
</feature>
<evidence type="ECO:0000256" key="2">
    <source>
        <dbReference type="ARBA" id="ARBA00023008"/>
    </source>
</evidence>
<keyword evidence="6" id="KW-1185">Reference proteome</keyword>
<dbReference type="CDD" id="cd02968">
    <property type="entry name" value="SCO"/>
    <property type="match status" value="1"/>
</dbReference>
<evidence type="ECO:0000256" key="1">
    <source>
        <dbReference type="ARBA" id="ARBA00010996"/>
    </source>
</evidence>
<dbReference type="PANTHER" id="PTHR12151">
    <property type="entry name" value="ELECTRON TRANSPORT PROTIN SCO1/SENC FAMILY MEMBER"/>
    <property type="match status" value="1"/>
</dbReference>
<reference evidence="5 6" key="1">
    <citation type="journal article" date="2019" name="Int. J. Syst. Evol. Microbiol.">
        <title>The Global Catalogue of Microorganisms (GCM) 10K type strain sequencing project: providing services to taxonomists for standard genome sequencing and annotation.</title>
        <authorList>
            <consortium name="The Broad Institute Genomics Platform"/>
            <consortium name="The Broad Institute Genome Sequencing Center for Infectious Disease"/>
            <person name="Wu L."/>
            <person name="Ma J."/>
        </authorList>
    </citation>
    <scope>NUCLEOTIDE SEQUENCE [LARGE SCALE GENOMIC DNA]</scope>
    <source>
        <strain evidence="5 6">JCM 12389</strain>
    </source>
</reference>
<sequence length="209" mass="23370">MKWNVFLFILLSSAVLILSACGEGNQSGQKDGSGDGNQSEQSYEGTLDIEVQDFTAVNQDGKEVTLKDLKGEFWVADFIYTQCPDVCLTMTPNMVRLQNMLKDEGLNTRLISFSVDPNVDTPEILKKYGKNFNADFSTWDFLTGYSQKEIETFAADSFKTLVTKMDGQVAHGTSFYLIAPNGHVINKYNGLQPKGIKNLMSDLKKYMNQ</sequence>
<dbReference type="InterPro" id="IPR036249">
    <property type="entry name" value="Thioredoxin-like_sf"/>
</dbReference>
<protein>
    <submittedName>
        <fullName evidence="5">Cytochrome c oxidase assembly accessory protein ScuA</fullName>
    </submittedName>
</protein>
<dbReference type="SUPFAM" id="SSF52833">
    <property type="entry name" value="Thioredoxin-like"/>
    <property type="match status" value="1"/>
</dbReference>
<dbReference type="Proteomes" id="UP001500880">
    <property type="component" value="Unassembled WGS sequence"/>
</dbReference>
<dbReference type="Gene3D" id="3.40.30.10">
    <property type="entry name" value="Glutaredoxin"/>
    <property type="match status" value="1"/>
</dbReference>
<dbReference type="InterPro" id="IPR013766">
    <property type="entry name" value="Thioredoxin_domain"/>
</dbReference>
<comment type="caution">
    <text evidence="5">The sequence shown here is derived from an EMBL/GenBank/DDBJ whole genome shotgun (WGS) entry which is preliminary data.</text>
</comment>
<proteinExistence type="inferred from homology"/>
<evidence type="ECO:0000256" key="3">
    <source>
        <dbReference type="SAM" id="SignalP"/>
    </source>
</evidence>
<evidence type="ECO:0000313" key="6">
    <source>
        <dbReference type="Proteomes" id="UP001500880"/>
    </source>
</evidence>
<organism evidence="5 6">
    <name type="scientific">Salinibacillus aidingensis</name>
    <dbReference type="NCBI Taxonomy" id="237684"/>
    <lineage>
        <taxon>Bacteria</taxon>
        <taxon>Bacillati</taxon>
        <taxon>Bacillota</taxon>
        <taxon>Bacilli</taxon>
        <taxon>Bacillales</taxon>
        <taxon>Bacillaceae</taxon>
        <taxon>Salinibacillus</taxon>
    </lineage>
</organism>
<evidence type="ECO:0000259" key="4">
    <source>
        <dbReference type="PROSITE" id="PS51352"/>
    </source>
</evidence>
<dbReference type="EMBL" id="BAAADO010000004">
    <property type="protein sequence ID" value="GAA0494371.1"/>
    <property type="molecule type" value="Genomic_DNA"/>
</dbReference>
<feature type="signal peptide" evidence="3">
    <location>
        <begin position="1"/>
        <end position="22"/>
    </location>
</feature>
<keyword evidence="3" id="KW-0732">Signal</keyword>
<accession>A0ABN1BBS0</accession>
<keyword evidence="2" id="KW-0186">Copper</keyword>
<comment type="similarity">
    <text evidence="1">Belongs to the SCO1/2 family.</text>
</comment>
<gene>
    <name evidence="5" type="primary">scuA</name>
    <name evidence="5" type="ORF">GCM10008986_21190</name>
</gene>
<dbReference type="PROSITE" id="PS51352">
    <property type="entry name" value="THIOREDOXIN_2"/>
    <property type="match status" value="1"/>
</dbReference>
<dbReference type="RefSeq" id="WP_343840712.1">
    <property type="nucleotide sequence ID" value="NZ_BAAADO010000004.1"/>
</dbReference>
<dbReference type="PROSITE" id="PS51257">
    <property type="entry name" value="PROKAR_LIPOPROTEIN"/>
    <property type="match status" value="1"/>
</dbReference>
<feature type="chain" id="PRO_5046804597" evidence="3">
    <location>
        <begin position="23"/>
        <end position="209"/>
    </location>
</feature>
<evidence type="ECO:0000313" key="5">
    <source>
        <dbReference type="EMBL" id="GAA0494371.1"/>
    </source>
</evidence>